<evidence type="ECO:0000256" key="14">
    <source>
        <dbReference type="HAMAP-Rule" id="MF_00036"/>
    </source>
</evidence>
<dbReference type="Gene3D" id="2.40.30.130">
    <property type="match status" value="1"/>
</dbReference>
<dbReference type="EC" id="6.1.1.7" evidence="14"/>
<dbReference type="GO" id="GO:0006419">
    <property type="term" value="P:alanyl-tRNA aminoacylation"/>
    <property type="evidence" value="ECO:0007669"/>
    <property type="project" value="UniProtKB-UniRule"/>
</dbReference>
<protein>
    <recommendedName>
        <fullName evidence="14">Alanine--tRNA ligase</fullName>
        <ecNumber evidence="14">6.1.1.7</ecNumber>
    </recommendedName>
    <alternativeName>
        <fullName evidence="14">Alanyl-tRNA synthetase</fullName>
        <shortName evidence="14">AlaRS</shortName>
    </alternativeName>
</protein>
<evidence type="ECO:0000256" key="1">
    <source>
        <dbReference type="ARBA" id="ARBA00008226"/>
    </source>
</evidence>
<dbReference type="EMBL" id="CP021991">
    <property type="protein sequence ID" value="ASD30039.1"/>
    <property type="molecule type" value="Genomic_DNA"/>
</dbReference>
<feature type="domain" description="Alanyl-transfer RNA synthetases family profile" evidence="15">
    <location>
        <begin position="4"/>
        <end position="717"/>
    </location>
</feature>
<dbReference type="PROSITE" id="PS50860">
    <property type="entry name" value="AA_TRNA_LIGASE_II_ALA"/>
    <property type="match status" value="1"/>
</dbReference>
<dbReference type="SUPFAM" id="SSF50447">
    <property type="entry name" value="Translation proteins"/>
    <property type="match status" value="1"/>
</dbReference>
<evidence type="ECO:0000256" key="6">
    <source>
        <dbReference type="ARBA" id="ARBA00022741"/>
    </source>
</evidence>
<dbReference type="InterPro" id="IPR050058">
    <property type="entry name" value="Ala-tRNA_ligase"/>
</dbReference>
<evidence type="ECO:0000259" key="15">
    <source>
        <dbReference type="PROSITE" id="PS50860"/>
    </source>
</evidence>
<comment type="similarity">
    <text evidence="1 14">Belongs to the class-II aminoacyl-tRNA synthetase family.</text>
</comment>
<dbReference type="OMA" id="NKKDNFW"/>
<dbReference type="InterPro" id="IPR018165">
    <property type="entry name" value="Ala-tRNA-synth_IIc_core"/>
</dbReference>
<keyword evidence="4 14" id="KW-0436">Ligase</keyword>
<dbReference type="InterPro" id="IPR045864">
    <property type="entry name" value="aa-tRNA-synth_II/BPL/LPL"/>
</dbReference>
<dbReference type="FunFam" id="3.30.930.10:FF:000046">
    <property type="entry name" value="Alanine--tRNA ligase"/>
    <property type="match status" value="1"/>
</dbReference>
<proteinExistence type="inferred from homology"/>
<evidence type="ECO:0000256" key="8">
    <source>
        <dbReference type="ARBA" id="ARBA00022840"/>
    </source>
</evidence>
<keyword evidence="3 14" id="KW-0820">tRNA-binding</keyword>
<dbReference type="GO" id="GO:0008270">
    <property type="term" value="F:zinc ion binding"/>
    <property type="evidence" value="ECO:0007669"/>
    <property type="project" value="UniProtKB-UniRule"/>
</dbReference>
<comment type="function">
    <text evidence="12 14">Catalyzes the attachment of alanine to tRNA(Ala) in a two-step reaction: alanine is first activated by ATP to form Ala-AMP and then transferred to the acceptor end of tRNA(Ala). Also edits incorrectly charged Ser-tRNA(Ala) and Gly-tRNA(Ala) via its editing domain.</text>
</comment>
<evidence type="ECO:0000256" key="2">
    <source>
        <dbReference type="ARBA" id="ARBA00022490"/>
    </source>
</evidence>
<comment type="domain">
    <text evidence="14">Consists of three domains; the N-terminal catalytic domain, the editing domain and the C-terminal C-Ala domain. The editing domain removes incorrectly charged amino acids, while the C-Ala domain, along with tRNA(Ala), serves as a bridge to cooperatively bring together the editing and aminoacylation centers thus stimulating deacylation of misacylated tRNAs.</text>
</comment>
<dbReference type="SMART" id="SM00863">
    <property type="entry name" value="tRNA_SAD"/>
    <property type="match status" value="1"/>
</dbReference>
<dbReference type="InterPro" id="IPR002318">
    <property type="entry name" value="Ala-tRNA-lgiase_IIc"/>
</dbReference>
<evidence type="ECO:0000256" key="10">
    <source>
        <dbReference type="ARBA" id="ARBA00022917"/>
    </source>
</evidence>
<dbReference type="GO" id="GO:0004813">
    <property type="term" value="F:alanine-tRNA ligase activity"/>
    <property type="evidence" value="ECO:0007669"/>
    <property type="project" value="UniProtKB-UniRule"/>
</dbReference>
<keyword evidence="6 14" id="KW-0547">Nucleotide-binding</keyword>
<dbReference type="GeneID" id="29672461"/>
<dbReference type="InterPro" id="IPR023033">
    <property type="entry name" value="Ala_tRNA_ligase_euk/bac"/>
</dbReference>
<evidence type="ECO:0000256" key="5">
    <source>
        <dbReference type="ARBA" id="ARBA00022723"/>
    </source>
</evidence>
<comment type="cofactor">
    <cofactor evidence="14">
        <name>Zn(2+)</name>
        <dbReference type="ChEBI" id="CHEBI:29105"/>
    </cofactor>
    <text evidence="14">Binds 1 zinc ion per subunit.</text>
</comment>
<feature type="binding site" evidence="14">
    <location>
        <position position="574"/>
    </location>
    <ligand>
        <name>Zn(2+)</name>
        <dbReference type="ChEBI" id="CHEBI:29105"/>
    </ligand>
</feature>
<evidence type="ECO:0000256" key="11">
    <source>
        <dbReference type="ARBA" id="ARBA00023146"/>
    </source>
</evidence>
<accession>A0AAC9T0C9</accession>
<dbReference type="Proteomes" id="UP000197054">
    <property type="component" value="Chromosome"/>
</dbReference>
<feature type="binding site" evidence="14">
    <location>
        <position position="570"/>
    </location>
    <ligand>
        <name>Zn(2+)</name>
        <dbReference type="ChEBI" id="CHEBI:29105"/>
    </ligand>
</feature>
<evidence type="ECO:0000256" key="4">
    <source>
        <dbReference type="ARBA" id="ARBA00022598"/>
    </source>
</evidence>
<keyword evidence="9 14" id="KW-0694">RNA-binding</keyword>
<dbReference type="AlphaFoldDB" id="A0AAC9T0C9"/>
<dbReference type="SUPFAM" id="SSF55681">
    <property type="entry name" value="Class II aaRS and biotin synthetases"/>
    <property type="match status" value="1"/>
</dbReference>
<dbReference type="PANTHER" id="PTHR11777:SF9">
    <property type="entry name" value="ALANINE--TRNA LIGASE, CYTOPLASMIC"/>
    <property type="match status" value="1"/>
</dbReference>
<dbReference type="SUPFAM" id="SSF55186">
    <property type="entry name" value="ThrRS/AlaRS common domain"/>
    <property type="match status" value="1"/>
</dbReference>
<evidence type="ECO:0000256" key="13">
    <source>
        <dbReference type="ARBA" id="ARBA00048300"/>
    </source>
</evidence>
<keyword evidence="8 14" id="KW-0067">ATP-binding</keyword>
<keyword evidence="5 14" id="KW-0479">Metal-binding</keyword>
<dbReference type="Gene3D" id="3.30.54.20">
    <property type="match status" value="1"/>
</dbReference>
<evidence type="ECO:0000256" key="7">
    <source>
        <dbReference type="ARBA" id="ARBA00022833"/>
    </source>
</evidence>
<dbReference type="InterPro" id="IPR012947">
    <property type="entry name" value="tRNA_SAD"/>
</dbReference>
<dbReference type="FunFam" id="3.30.980.10:FF:000004">
    <property type="entry name" value="Alanine--tRNA ligase, cytoplasmic"/>
    <property type="match status" value="1"/>
</dbReference>
<dbReference type="GO" id="GO:0005829">
    <property type="term" value="C:cytosol"/>
    <property type="evidence" value="ECO:0007669"/>
    <property type="project" value="TreeGrafter"/>
</dbReference>
<evidence type="ECO:0000256" key="9">
    <source>
        <dbReference type="ARBA" id="ARBA00022884"/>
    </source>
</evidence>
<dbReference type="HAMAP" id="MF_00036_B">
    <property type="entry name" value="Ala_tRNA_synth_B"/>
    <property type="match status" value="1"/>
</dbReference>
<dbReference type="Gene3D" id="3.10.310.40">
    <property type="match status" value="1"/>
</dbReference>
<dbReference type="GO" id="GO:0005524">
    <property type="term" value="F:ATP binding"/>
    <property type="evidence" value="ECO:0007669"/>
    <property type="project" value="UniProtKB-UniRule"/>
</dbReference>
<dbReference type="Pfam" id="PF01411">
    <property type="entry name" value="tRNA-synt_2c"/>
    <property type="match status" value="1"/>
</dbReference>
<dbReference type="PANTHER" id="PTHR11777">
    <property type="entry name" value="ALANYL-TRNA SYNTHETASE"/>
    <property type="match status" value="1"/>
</dbReference>
<evidence type="ECO:0000256" key="12">
    <source>
        <dbReference type="ARBA" id="ARBA00024779"/>
    </source>
</evidence>
<dbReference type="InterPro" id="IPR003156">
    <property type="entry name" value="DHHA1_dom"/>
</dbReference>
<dbReference type="SMR" id="A0AAC9T0C9"/>
<feature type="binding site" evidence="14">
    <location>
        <position position="674"/>
    </location>
    <ligand>
        <name>Zn(2+)</name>
        <dbReference type="ChEBI" id="CHEBI:29105"/>
    </ligand>
</feature>
<name>A0AAC9T0C9_UREPR</name>
<organism evidence="16 17">
    <name type="scientific">Ureaplasma parvum</name>
    <name type="common">Ureaplasma urealyticum biotype 1</name>
    <dbReference type="NCBI Taxonomy" id="134821"/>
    <lineage>
        <taxon>Bacteria</taxon>
        <taxon>Bacillati</taxon>
        <taxon>Mycoplasmatota</taxon>
        <taxon>Mycoplasmoidales</taxon>
        <taxon>Mycoplasmoidaceae</taxon>
        <taxon>Ureaplasma</taxon>
    </lineage>
</organism>
<keyword evidence="7 14" id="KW-0862">Zinc</keyword>
<dbReference type="PRINTS" id="PR00980">
    <property type="entry name" value="TRNASYNTHALA"/>
</dbReference>
<sequence>MLKLSTNEIRKKWIEFFESKDHLFIEPKSLIPKNDPTLLWINSGVSTLKDYFSGKVKPPHKRLVNSQKAIRTNDIFNVGLTSRHHTFFEMLGNFSIGDYFKKEAIDWAYEFLINVLKIDVKKLWVTVFEDDQFTNDEWIKLGIIKEQIIKCNRDRNFWDVGNGPCGPCTEIHYDRGERFDPNKIGSKLILEDIENDRYVEIWNIVFSQFNNDGHNNYTELLQKNIDTGAGLERIACISQDVPTNFDSDVFMRITKSVEQFSEYKYDMNEYFHPNVTQNKINFAYKVIADHMRATVFAIADGAIPSNKERGYILRRLIRRTMVLVRRLNINNLLWVDAVVDAIASTMGDFYTYLKDEKTLTKIKMILNKEVQLFEKTLQLGLNIFENSIRNQELDKEITFKLVDTYGFPIELIKEICEQRNVKVDLEAFDAMFKHHQLISKANKANLKVMESQNESLMQLDVDSTFHYEIFRWENAKIITLFNEDFELVDGLDHEDGYVVFDNTCFYATSGGQQHDTGYIIKNDQQFFVDDVFKAPNRQHVHHVKNASLSMNEHVILQINEQDRKSITANHTAEHLLHYCLKHVLSPDIKQEGAAKYPHKVTFDFTYHAQPTKAQLDKLENVLNEMVQSNFDVQELHMDLDEAKAVGAAAYFEDVYKKLKGKLRVIKMGPSIELCGGTHAHHTSEIERIKIVECASKGAGSWRITMVTGHDNLAKYIHDLYVDYLNEINHLKVNLDINDHKLNDLYNAFANWKNLSIDDYDLLNEKFAELKQSLINFKIEFDKQNAKQAIIDIKNTFNTQLTNKRVHVFKNTDNKNIFNALNELINENQDTLFISFNLDDNKIQYLLAINEKFATTNQINLNKYIKELNTISNGKGGGKPYFVQGGTSEQEKLDELLTVVDKWVINA</sequence>
<reference evidence="16 17" key="1">
    <citation type="submission" date="2017-06" db="EMBL/GenBank/DDBJ databases">
        <title>Genome Sequencing and Comparative Genomics Analysis of Five Ureaplasma Urealyticums with Different Drug Resistance.</title>
        <authorList>
            <person name="Ma L."/>
            <person name="Jia T."/>
        </authorList>
    </citation>
    <scope>NUCLEOTIDE SEQUENCE [LARGE SCALE GENOMIC DNA]</scope>
    <source>
        <strain evidence="17">hebnu uu3</strain>
    </source>
</reference>
<dbReference type="Gene3D" id="3.30.980.10">
    <property type="entry name" value="Threonyl-trna Synthetase, Chain A, domain 2"/>
    <property type="match status" value="1"/>
</dbReference>
<dbReference type="Pfam" id="PF07973">
    <property type="entry name" value="tRNA_SAD"/>
    <property type="match status" value="1"/>
</dbReference>
<comment type="catalytic activity">
    <reaction evidence="13 14">
        <text>tRNA(Ala) + L-alanine + ATP = L-alanyl-tRNA(Ala) + AMP + diphosphate</text>
        <dbReference type="Rhea" id="RHEA:12540"/>
        <dbReference type="Rhea" id="RHEA-COMP:9657"/>
        <dbReference type="Rhea" id="RHEA-COMP:9923"/>
        <dbReference type="ChEBI" id="CHEBI:30616"/>
        <dbReference type="ChEBI" id="CHEBI:33019"/>
        <dbReference type="ChEBI" id="CHEBI:57972"/>
        <dbReference type="ChEBI" id="CHEBI:78442"/>
        <dbReference type="ChEBI" id="CHEBI:78497"/>
        <dbReference type="ChEBI" id="CHEBI:456215"/>
        <dbReference type="EC" id="6.1.1.7"/>
    </reaction>
</comment>
<dbReference type="SUPFAM" id="SSF101353">
    <property type="entry name" value="Putative anticodon-binding domain of alanyl-tRNA synthetase (AlaRS)"/>
    <property type="match status" value="1"/>
</dbReference>
<comment type="subcellular location">
    <subcellularLocation>
        <location evidence="14">Cytoplasm</location>
    </subcellularLocation>
</comment>
<dbReference type="Gene3D" id="3.30.930.10">
    <property type="entry name" value="Bira Bifunctional Protein, Domain 2"/>
    <property type="match status" value="1"/>
</dbReference>
<feature type="binding site" evidence="14">
    <location>
        <position position="678"/>
    </location>
    <ligand>
        <name>Zn(2+)</name>
        <dbReference type="ChEBI" id="CHEBI:29105"/>
    </ligand>
</feature>
<dbReference type="InterPro" id="IPR018162">
    <property type="entry name" value="Ala-tRNA-ligase_IIc_anticod-bd"/>
</dbReference>
<dbReference type="Pfam" id="PF02272">
    <property type="entry name" value="DHHA1"/>
    <property type="match status" value="1"/>
</dbReference>
<dbReference type="GO" id="GO:0000049">
    <property type="term" value="F:tRNA binding"/>
    <property type="evidence" value="ECO:0007669"/>
    <property type="project" value="UniProtKB-KW"/>
</dbReference>
<evidence type="ECO:0000313" key="16">
    <source>
        <dbReference type="EMBL" id="ASD30039.1"/>
    </source>
</evidence>
<dbReference type="NCBIfam" id="TIGR00344">
    <property type="entry name" value="alaS"/>
    <property type="match status" value="1"/>
</dbReference>
<dbReference type="InterPro" id="IPR018164">
    <property type="entry name" value="Ala-tRNA-synth_IIc_N"/>
</dbReference>
<dbReference type="RefSeq" id="WP_006689116.1">
    <property type="nucleotide sequence ID" value="NZ_CAMQQM010000012.1"/>
</dbReference>
<keyword evidence="2 14" id="KW-0963">Cytoplasm</keyword>
<dbReference type="InterPro" id="IPR009000">
    <property type="entry name" value="Transl_B-barrel_sf"/>
</dbReference>
<keyword evidence="10 14" id="KW-0648">Protein biosynthesis</keyword>
<evidence type="ECO:0000256" key="3">
    <source>
        <dbReference type="ARBA" id="ARBA00022555"/>
    </source>
</evidence>
<keyword evidence="11 14" id="KW-0030">Aminoacyl-tRNA synthetase</keyword>
<dbReference type="GO" id="GO:0002161">
    <property type="term" value="F:aminoacyl-tRNA deacylase activity"/>
    <property type="evidence" value="ECO:0007669"/>
    <property type="project" value="TreeGrafter"/>
</dbReference>
<dbReference type="InterPro" id="IPR018163">
    <property type="entry name" value="Thr/Ala-tRNA-synth_IIc_edit"/>
</dbReference>
<gene>
    <name evidence="14" type="primary">alaS</name>
    <name evidence="16" type="ORF">CEG42_02285</name>
</gene>
<evidence type="ECO:0000313" key="17">
    <source>
        <dbReference type="Proteomes" id="UP000197054"/>
    </source>
</evidence>
<dbReference type="CDD" id="cd00673">
    <property type="entry name" value="AlaRS_core"/>
    <property type="match status" value="1"/>
</dbReference>